<proteinExistence type="predicted"/>
<sequence>MTTPNSEADGPGPAIRRYPFVSTGRPHVIVVGGGVAGMTTAQRLLERGHDVTMLEANSYLGGKLGAHQEADERVEHVSERFGFRRSRTEKTAREMARPFGSGTCARCDMPGCRSARETDWHEHCYHMYLNWYHNFWKLVEEIGIADRFEPMTRISYFTGPPGSPPLHADNPGSPGTAWQNMTSGVAPAPDVFLHSESILDLLAKPEHADHRLDQISVAAFLRELGYTTAKSRQASHQVLAKAFAAPTAVASAASYRSFLKYGARLPAPAMWLLTGNTEEALFSPWLKALSRLSGKFRILDHREPPREIFRRIQAENDAEKAAEPPSDRPDFTLMPLTALTGLEIDPDTSDFLLRIATLDGSPYAQPAPGRITADKSEIWRFGGQVVLAVPPRQLSRIVYARAKDGPADRGATLAGIDNRLAQSPRLKGAPIMVLDVFLRHPPKTPLPKGIVILLGSRYEMSLYDNSQLWRDGNEDDADLTQISICASDADGLMPYIEQEDGGQVIVSLMLDELSRYIDFDRETDIVPCRTHLQTNAGGELFVNAVNTWHFRPTTTTEVPDLFVAGDFVQTPVDVVTIEGAAMSGLMAAEAVRRRTGKGDPVEITVPDTLPGPMVATAANSLRPLAYAARAVSETDTTLRRTFKRYFPGE</sequence>
<accession>A0A2T6AX73</accession>
<dbReference type="AlphaFoldDB" id="A0A2T6AX73"/>
<dbReference type="EMBL" id="QBKN01000009">
    <property type="protein sequence ID" value="PTX48410.1"/>
    <property type="molecule type" value="Genomic_DNA"/>
</dbReference>
<dbReference type="PANTHER" id="PTHR42923">
    <property type="entry name" value="PROTOPORPHYRINOGEN OXIDASE"/>
    <property type="match status" value="1"/>
</dbReference>
<dbReference type="InterPro" id="IPR050464">
    <property type="entry name" value="Zeta_carotene_desat/Oxidored"/>
</dbReference>
<evidence type="ECO:0000313" key="3">
    <source>
        <dbReference type="Proteomes" id="UP000244069"/>
    </source>
</evidence>
<feature type="domain" description="Amine oxidase" evidence="1">
    <location>
        <begin position="505"/>
        <end position="591"/>
    </location>
</feature>
<dbReference type="Pfam" id="PF13450">
    <property type="entry name" value="NAD_binding_8"/>
    <property type="match status" value="1"/>
</dbReference>
<name>A0A2T6AX73_9RHOB</name>
<dbReference type="Gene3D" id="3.50.50.60">
    <property type="entry name" value="FAD/NAD(P)-binding domain"/>
    <property type="match status" value="1"/>
</dbReference>
<dbReference type="SUPFAM" id="SSF51905">
    <property type="entry name" value="FAD/NAD(P)-binding domain"/>
    <property type="match status" value="1"/>
</dbReference>
<organism evidence="2 3">
    <name type="scientific">Allosediminivita pacifica</name>
    <dbReference type="NCBI Taxonomy" id="1267769"/>
    <lineage>
        <taxon>Bacteria</taxon>
        <taxon>Pseudomonadati</taxon>
        <taxon>Pseudomonadota</taxon>
        <taxon>Alphaproteobacteria</taxon>
        <taxon>Rhodobacterales</taxon>
        <taxon>Paracoccaceae</taxon>
        <taxon>Allosediminivita</taxon>
    </lineage>
</organism>
<comment type="caution">
    <text evidence="2">The sequence shown here is derived from an EMBL/GenBank/DDBJ whole genome shotgun (WGS) entry which is preliminary data.</text>
</comment>
<reference evidence="2 3" key="1">
    <citation type="submission" date="2018-04" db="EMBL/GenBank/DDBJ databases">
        <title>Genomic Encyclopedia of Archaeal and Bacterial Type Strains, Phase II (KMG-II): from individual species to whole genera.</title>
        <authorList>
            <person name="Goeker M."/>
        </authorList>
    </citation>
    <scope>NUCLEOTIDE SEQUENCE [LARGE SCALE GENOMIC DNA]</scope>
    <source>
        <strain evidence="2 3">DSM 29329</strain>
    </source>
</reference>
<evidence type="ECO:0000313" key="2">
    <source>
        <dbReference type="EMBL" id="PTX48410.1"/>
    </source>
</evidence>
<dbReference type="InterPro" id="IPR002937">
    <property type="entry name" value="Amino_oxidase"/>
</dbReference>
<dbReference type="InterPro" id="IPR036188">
    <property type="entry name" value="FAD/NAD-bd_sf"/>
</dbReference>
<dbReference type="PANTHER" id="PTHR42923:SF46">
    <property type="entry name" value="AMINE OXIDASE"/>
    <property type="match status" value="1"/>
</dbReference>
<protein>
    <submittedName>
        <fullName evidence="2">Uncharacterized protein with NAD-binding domain and iron-sulfur cluster</fullName>
    </submittedName>
</protein>
<dbReference type="Pfam" id="PF01593">
    <property type="entry name" value="Amino_oxidase"/>
    <property type="match status" value="1"/>
</dbReference>
<dbReference type="GO" id="GO:0016491">
    <property type="term" value="F:oxidoreductase activity"/>
    <property type="evidence" value="ECO:0007669"/>
    <property type="project" value="InterPro"/>
</dbReference>
<evidence type="ECO:0000259" key="1">
    <source>
        <dbReference type="Pfam" id="PF01593"/>
    </source>
</evidence>
<keyword evidence="3" id="KW-1185">Reference proteome</keyword>
<dbReference type="RefSeq" id="WP_107975843.1">
    <property type="nucleotide sequence ID" value="NZ_QBKN01000009.1"/>
</dbReference>
<dbReference type="OrthoDB" id="7415085at2"/>
<gene>
    <name evidence="2" type="ORF">C8N44_109101</name>
</gene>
<dbReference type="Proteomes" id="UP000244069">
    <property type="component" value="Unassembled WGS sequence"/>
</dbReference>